<evidence type="ECO:0000313" key="2">
    <source>
        <dbReference type="EMBL" id="MDQ0430442.1"/>
    </source>
</evidence>
<organism evidence="2 3">
    <name type="scientific">Planomicrobium stackebrandtii</name>
    <dbReference type="NCBI Taxonomy" id="253160"/>
    <lineage>
        <taxon>Bacteria</taxon>
        <taxon>Bacillati</taxon>
        <taxon>Bacillota</taxon>
        <taxon>Bacilli</taxon>
        <taxon>Bacillales</taxon>
        <taxon>Caryophanaceae</taxon>
        <taxon>Planomicrobium</taxon>
    </lineage>
</organism>
<comment type="caution">
    <text evidence="2">The sequence shown here is derived from an EMBL/GenBank/DDBJ whole genome shotgun (WGS) entry which is preliminary data.</text>
</comment>
<name>A0ABU0GYK7_9BACL</name>
<protein>
    <recommendedName>
        <fullName evidence="4">DUF4367 domain-containing protein</fullName>
    </recommendedName>
</protein>
<dbReference type="PROSITE" id="PS51257">
    <property type="entry name" value="PROKAR_LIPOPROTEIN"/>
    <property type="match status" value="1"/>
</dbReference>
<gene>
    <name evidence="2" type="ORF">QOZ98_003299</name>
</gene>
<dbReference type="Proteomes" id="UP001241988">
    <property type="component" value="Unassembled WGS sequence"/>
</dbReference>
<keyword evidence="3" id="KW-1185">Reference proteome</keyword>
<evidence type="ECO:0000313" key="3">
    <source>
        <dbReference type="Proteomes" id="UP001241988"/>
    </source>
</evidence>
<evidence type="ECO:0008006" key="4">
    <source>
        <dbReference type="Google" id="ProtNLM"/>
    </source>
</evidence>
<feature type="signal peptide" evidence="1">
    <location>
        <begin position="1"/>
        <end position="19"/>
    </location>
</feature>
<keyword evidence="1" id="KW-0732">Signal</keyword>
<feature type="chain" id="PRO_5047532649" description="DUF4367 domain-containing protein" evidence="1">
    <location>
        <begin position="20"/>
        <end position="171"/>
    </location>
</feature>
<dbReference type="EMBL" id="JAUSWB010000009">
    <property type="protein sequence ID" value="MDQ0430442.1"/>
    <property type="molecule type" value="Genomic_DNA"/>
</dbReference>
<accession>A0ABU0GYK7</accession>
<sequence length="171" mass="18825">MPRYGLIFMLLLLAGLLAACNATPEEQIVKGIENAQGAFEEEPENTNETVGQTNLYVPSGYNIEEPSDGSDSLITKGSDSFALLINPNEGAASTFFYDLQKEDSEQLWVVDETFQQNGRFGFATVEEIAEDQLELVVSAGGVKLTTVTTENQIPQNMDWMMKTVRSIDSDE</sequence>
<reference evidence="2 3" key="1">
    <citation type="submission" date="2023-07" db="EMBL/GenBank/DDBJ databases">
        <title>Genomic Encyclopedia of Type Strains, Phase IV (KMG-IV): sequencing the most valuable type-strain genomes for metagenomic binning, comparative biology and taxonomic classification.</title>
        <authorList>
            <person name="Goeker M."/>
        </authorList>
    </citation>
    <scope>NUCLEOTIDE SEQUENCE [LARGE SCALE GENOMIC DNA]</scope>
    <source>
        <strain evidence="2 3">DSM 16419</strain>
    </source>
</reference>
<proteinExistence type="predicted"/>
<evidence type="ECO:0000256" key="1">
    <source>
        <dbReference type="SAM" id="SignalP"/>
    </source>
</evidence>
<dbReference type="RefSeq" id="WP_308788390.1">
    <property type="nucleotide sequence ID" value="NZ_JAUSWB010000009.1"/>
</dbReference>